<dbReference type="PROSITE" id="PS50966">
    <property type="entry name" value="ZF_SWIM"/>
    <property type="match status" value="1"/>
</dbReference>
<proteinExistence type="predicted"/>
<feature type="region of interest" description="Disordered" evidence="2">
    <location>
        <begin position="107"/>
        <end position="143"/>
    </location>
</feature>
<keyword evidence="1" id="KW-0862">Zinc</keyword>
<organism evidence="4 5">
    <name type="scientific">Halorubrum distributum JCM 13561</name>
    <dbReference type="NCBI Taxonomy" id="1227483"/>
    <lineage>
        <taxon>Archaea</taxon>
        <taxon>Methanobacteriati</taxon>
        <taxon>Methanobacteriota</taxon>
        <taxon>Stenosarchaea group</taxon>
        <taxon>Halobacteria</taxon>
        <taxon>Halobacteriales</taxon>
        <taxon>Haloferacaceae</taxon>
        <taxon>Halorubrum</taxon>
        <taxon>Halorubrum distributum group</taxon>
    </lineage>
</organism>
<dbReference type="AlphaFoldDB" id="M0NSL2"/>
<sequence length="168" mass="18154">MEINTDTVESSNVFEKLAFDNRTAKRVAWSKWSFTIVAPFEIEVRNLSYGHLAEDHTYRVMIDEQGVPVSCTCPGFEYHHGPNGRVGKHMLAVATVGGPTLLEAARAFSPNHGPTGATTTTTASEKLKADGGRSPADDSTDTECTECASLSDLPCFNCYAAGPRELPE</sequence>
<feature type="domain" description="SWIM-type" evidence="3">
    <location>
        <begin position="58"/>
        <end position="98"/>
    </location>
</feature>
<dbReference type="GO" id="GO:0008270">
    <property type="term" value="F:zinc ion binding"/>
    <property type="evidence" value="ECO:0007669"/>
    <property type="project" value="UniProtKB-KW"/>
</dbReference>
<gene>
    <name evidence="4" type="ORF">C470_07751</name>
</gene>
<dbReference type="Proteomes" id="UP000011581">
    <property type="component" value="Unassembled WGS sequence"/>
</dbReference>
<dbReference type="InterPro" id="IPR007527">
    <property type="entry name" value="Znf_SWIM"/>
</dbReference>
<reference evidence="4 5" key="1">
    <citation type="journal article" date="2014" name="PLoS Genet.">
        <title>Phylogenetically driven sequencing of extremely halophilic archaea reveals strategies for static and dynamic osmo-response.</title>
        <authorList>
            <person name="Becker E.A."/>
            <person name="Seitzer P.M."/>
            <person name="Tritt A."/>
            <person name="Larsen D."/>
            <person name="Krusor M."/>
            <person name="Yao A.I."/>
            <person name="Wu D."/>
            <person name="Madern D."/>
            <person name="Eisen J.A."/>
            <person name="Darling A.E."/>
            <person name="Facciotti M.T."/>
        </authorList>
    </citation>
    <scope>NUCLEOTIDE SEQUENCE [LARGE SCALE GENOMIC DNA]</scope>
    <source>
        <strain evidence="4 5">JCM 13561</strain>
    </source>
</reference>
<dbReference type="Pfam" id="PF04434">
    <property type="entry name" value="SWIM"/>
    <property type="match status" value="1"/>
</dbReference>
<protein>
    <recommendedName>
        <fullName evidence="3">SWIM-type domain-containing protein</fullName>
    </recommendedName>
</protein>
<dbReference type="EMBL" id="AOJF01000034">
    <property type="protein sequence ID" value="EMA60952.1"/>
    <property type="molecule type" value="Genomic_DNA"/>
</dbReference>
<accession>M0NSL2</accession>
<comment type="caution">
    <text evidence="4">The sequence shown here is derived from an EMBL/GenBank/DDBJ whole genome shotgun (WGS) entry which is preliminary data.</text>
</comment>
<keyword evidence="1" id="KW-0863">Zinc-finger</keyword>
<evidence type="ECO:0000313" key="5">
    <source>
        <dbReference type="Proteomes" id="UP000011581"/>
    </source>
</evidence>
<dbReference type="RefSeq" id="WP_008366433.1">
    <property type="nucleotide sequence ID" value="NZ_AOJF01000034.1"/>
</dbReference>
<evidence type="ECO:0000256" key="1">
    <source>
        <dbReference type="PROSITE-ProRule" id="PRU00325"/>
    </source>
</evidence>
<evidence type="ECO:0000259" key="3">
    <source>
        <dbReference type="PROSITE" id="PS50966"/>
    </source>
</evidence>
<keyword evidence="1" id="KW-0479">Metal-binding</keyword>
<evidence type="ECO:0000313" key="4">
    <source>
        <dbReference type="EMBL" id="EMA60952.1"/>
    </source>
</evidence>
<name>M0NSL2_9EURY</name>
<evidence type="ECO:0000256" key="2">
    <source>
        <dbReference type="SAM" id="MobiDB-lite"/>
    </source>
</evidence>